<comment type="function">
    <text evidence="12">Specifically catalyzes the cleavage of the D-lactyl ether substituent of MurNAc 6-phosphate, producing GlcNAc 6-phosphate and D-lactate.</text>
</comment>
<dbReference type="NCBIfam" id="NF003915">
    <property type="entry name" value="PRK05441.1"/>
    <property type="match status" value="1"/>
</dbReference>
<evidence type="ECO:0000259" key="13">
    <source>
        <dbReference type="PROSITE" id="PS51464"/>
    </source>
</evidence>
<reference evidence="14 15" key="1">
    <citation type="submission" date="2016-02" db="EMBL/GenBank/DDBJ databases">
        <title>Draft genome sequence of hydrocarbon degrading Staphylococcus saprophyticus Strain CNV2, isolated from crude-oil contaminated soil from Noonmati Oil Refinery, Guwahati, Assam, India.</title>
        <authorList>
            <person name="Mukherjee A."/>
            <person name="Chettri B."/>
            <person name="Langpoklakpam J."/>
            <person name="Singh A.K."/>
            <person name="Chattopadhyay D.J."/>
        </authorList>
    </citation>
    <scope>NUCLEOTIDE SEQUENCE [LARGE SCALE GENOMIC DNA]</scope>
    <source>
        <strain evidence="14 15">CNV2</strain>
    </source>
</reference>
<dbReference type="GO" id="GO:0097367">
    <property type="term" value="F:carbohydrate derivative binding"/>
    <property type="evidence" value="ECO:0007669"/>
    <property type="project" value="InterPro"/>
</dbReference>
<evidence type="ECO:0000256" key="6">
    <source>
        <dbReference type="ARBA" id="ARBA00060672"/>
    </source>
</evidence>
<keyword evidence="2 12" id="KW-0456">Lyase</keyword>
<feature type="active site" description="Proton donor" evidence="12">
    <location>
        <position position="81"/>
    </location>
</feature>
<sequence>MNHLSTEKRNDATQHLDEMTIQEALTVMNQEDQKVALCIEQLLPQLAEVVNLTTQQFNQGGRIIYIGAGTSGRLGVLDAAECVPTFNTTPEEVIGLIAGGQQAMTQAIEGAEDSEIGAQNDLQSIDLTSSDVVIGIAASGRTPYVIGGLKYAQSINAHTVAIACNTNAEISNYAQFPIEVDVGPEVLTGSTRLKSGTAQKLILNMISTITMVGVGKVYGNLMVDVKPTNNKLNDRAINIIQEICNIDAQLAKNLYDNAHQNLKVAVVMYLCDLDADAAVNKLQNNNGIIKEAIK</sequence>
<evidence type="ECO:0000313" key="14">
    <source>
        <dbReference type="EMBL" id="KYH13309.1"/>
    </source>
</evidence>
<dbReference type="PANTHER" id="PTHR10088">
    <property type="entry name" value="GLUCOKINASE REGULATORY PROTEIN"/>
    <property type="match status" value="1"/>
</dbReference>
<dbReference type="SUPFAM" id="SSF53697">
    <property type="entry name" value="SIS domain"/>
    <property type="match status" value="1"/>
</dbReference>
<dbReference type="GO" id="GO:0016835">
    <property type="term" value="F:carbon-oxygen lyase activity"/>
    <property type="evidence" value="ECO:0007669"/>
    <property type="project" value="UniProtKB-UniRule"/>
</dbReference>
<dbReference type="InterPro" id="IPR040190">
    <property type="entry name" value="MURQ/GCKR"/>
</dbReference>
<evidence type="ECO:0000256" key="12">
    <source>
        <dbReference type="HAMAP-Rule" id="MF_00068"/>
    </source>
</evidence>
<dbReference type="InterPro" id="IPR046348">
    <property type="entry name" value="SIS_dom_sf"/>
</dbReference>
<evidence type="ECO:0000256" key="11">
    <source>
        <dbReference type="ARBA" id="ARBA00084049"/>
    </source>
</evidence>
<dbReference type="PROSITE" id="PS51464">
    <property type="entry name" value="SIS"/>
    <property type="match status" value="1"/>
</dbReference>
<comment type="pathway">
    <text evidence="6">Cell wall biogenesis.</text>
</comment>
<dbReference type="EMBL" id="LUGM01000002">
    <property type="protein sequence ID" value="KYH13309.1"/>
    <property type="molecule type" value="Genomic_DNA"/>
</dbReference>
<keyword evidence="3 12" id="KW-0119">Carbohydrate metabolism</keyword>
<feature type="domain" description="SIS" evidence="13">
    <location>
        <begin position="53"/>
        <end position="216"/>
    </location>
</feature>
<comment type="subunit">
    <text evidence="1 12">Homodimer.</text>
</comment>
<evidence type="ECO:0000256" key="2">
    <source>
        <dbReference type="ARBA" id="ARBA00023239"/>
    </source>
</evidence>
<gene>
    <name evidence="12 14" type="primary">murQ</name>
    <name evidence="14" type="ORF">A0131_00585</name>
</gene>
<comment type="similarity">
    <text evidence="7 12">Belongs to the GCKR-like family. MurNAc-6-P etherase subfamily.</text>
</comment>
<comment type="caution">
    <text evidence="14">The sequence shown here is derived from an EMBL/GenBank/DDBJ whole genome shotgun (WGS) entry which is preliminary data.</text>
</comment>
<dbReference type="NCBIfam" id="NF009222">
    <property type="entry name" value="PRK12570.1"/>
    <property type="match status" value="1"/>
</dbReference>
<dbReference type="RefSeq" id="WP_061853539.1">
    <property type="nucleotide sequence ID" value="NZ_LUGM01000002.1"/>
</dbReference>
<dbReference type="Proteomes" id="UP000075418">
    <property type="component" value="Unassembled WGS sequence"/>
</dbReference>
<dbReference type="GO" id="GO:0046348">
    <property type="term" value="P:amino sugar catabolic process"/>
    <property type="evidence" value="ECO:0007669"/>
    <property type="project" value="InterPro"/>
</dbReference>
<evidence type="ECO:0000256" key="5">
    <source>
        <dbReference type="ARBA" id="ARBA00060595"/>
    </source>
</evidence>
<name>A0A151A1Q6_9STAP</name>
<evidence type="ECO:0000256" key="10">
    <source>
        <dbReference type="ARBA" id="ARBA00077905"/>
    </source>
</evidence>
<evidence type="ECO:0000256" key="9">
    <source>
        <dbReference type="ARBA" id="ARBA00070061"/>
    </source>
</evidence>
<feature type="active site" evidence="12">
    <location>
        <position position="112"/>
    </location>
</feature>
<dbReference type="FunFam" id="1.10.8.1080:FF:000001">
    <property type="entry name" value="N-acetylmuramic acid 6-phosphate etherase"/>
    <property type="match status" value="1"/>
</dbReference>
<comment type="miscellaneous">
    <text evidence="12">A lyase-type mechanism (elimination/hydration) is suggested for the cleavage of the lactyl ether bond of MurNAc 6-phosphate, with the formation of an alpha,beta-unsaturated aldehyde intermediate with (E)-stereochemistry, followed by the syn addition of water to give product.</text>
</comment>
<dbReference type="InterPro" id="IPR001347">
    <property type="entry name" value="SIS_dom"/>
</dbReference>
<evidence type="ECO:0000256" key="8">
    <source>
        <dbReference type="ARBA" id="ARBA00067056"/>
    </source>
</evidence>
<evidence type="ECO:0000256" key="4">
    <source>
        <dbReference type="ARBA" id="ARBA00051747"/>
    </source>
</evidence>
<dbReference type="PANTHER" id="PTHR10088:SF4">
    <property type="entry name" value="GLUCOKINASE REGULATORY PROTEIN"/>
    <property type="match status" value="1"/>
</dbReference>
<dbReference type="Gene3D" id="1.10.8.1080">
    <property type="match status" value="1"/>
</dbReference>
<dbReference type="InterPro" id="IPR005486">
    <property type="entry name" value="Glucokinase_regulatory_CS"/>
</dbReference>
<evidence type="ECO:0000256" key="1">
    <source>
        <dbReference type="ARBA" id="ARBA00011738"/>
    </source>
</evidence>
<dbReference type="EC" id="4.2.1.126" evidence="8 12"/>
<proteinExistence type="inferred from homology"/>
<dbReference type="GO" id="GO:0097173">
    <property type="term" value="P:N-acetylmuramic acid catabolic process"/>
    <property type="evidence" value="ECO:0007669"/>
    <property type="project" value="UniProtKB-UniPathway"/>
</dbReference>
<dbReference type="Pfam" id="PF22645">
    <property type="entry name" value="GKRP_SIS_N"/>
    <property type="match status" value="1"/>
</dbReference>
<accession>A0A151A1Q6</accession>
<dbReference type="UniPathway" id="UPA00342"/>
<comment type="pathway">
    <text evidence="12">Amino-sugar metabolism; N-acetylmuramate degradation.</text>
</comment>
<dbReference type="GO" id="GO:0009254">
    <property type="term" value="P:peptidoglycan turnover"/>
    <property type="evidence" value="ECO:0007669"/>
    <property type="project" value="TreeGrafter"/>
</dbReference>
<evidence type="ECO:0000313" key="15">
    <source>
        <dbReference type="Proteomes" id="UP000075418"/>
    </source>
</evidence>
<dbReference type="NCBIfam" id="TIGR00274">
    <property type="entry name" value="N-acetylmuramic acid 6-phosphate etherase"/>
    <property type="match status" value="1"/>
</dbReference>
<dbReference type="PROSITE" id="PS01272">
    <property type="entry name" value="GCKR"/>
    <property type="match status" value="1"/>
</dbReference>
<dbReference type="AlphaFoldDB" id="A0A151A1Q6"/>
<dbReference type="GO" id="GO:0016803">
    <property type="term" value="F:ether hydrolase activity"/>
    <property type="evidence" value="ECO:0007669"/>
    <property type="project" value="TreeGrafter"/>
</dbReference>
<dbReference type="HAMAP" id="MF_00068">
    <property type="entry name" value="MurQ"/>
    <property type="match status" value="1"/>
</dbReference>
<evidence type="ECO:0000256" key="7">
    <source>
        <dbReference type="ARBA" id="ARBA00061234"/>
    </source>
</evidence>
<dbReference type="Gene3D" id="3.40.50.10490">
    <property type="entry name" value="Glucose-6-phosphate isomerase like protein, domain 1"/>
    <property type="match status" value="1"/>
</dbReference>
<organism evidence="14 15">
    <name type="scientific">Staphylococcus kloosii</name>
    <dbReference type="NCBI Taxonomy" id="29384"/>
    <lineage>
        <taxon>Bacteria</taxon>
        <taxon>Bacillati</taxon>
        <taxon>Bacillota</taxon>
        <taxon>Bacilli</taxon>
        <taxon>Bacillales</taxon>
        <taxon>Staphylococcaceae</taxon>
        <taxon>Staphylococcus</taxon>
    </lineage>
</organism>
<dbReference type="FunFam" id="3.40.50.10490:FF:000014">
    <property type="entry name" value="N-acetylmuramic acid 6-phosphate etherase"/>
    <property type="match status" value="1"/>
</dbReference>
<comment type="catalytic activity">
    <reaction evidence="4 12">
        <text>N-acetyl-D-muramate 6-phosphate + H2O = N-acetyl-D-glucosamine 6-phosphate + (R)-lactate</text>
        <dbReference type="Rhea" id="RHEA:26410"/>
        <dbReference type="ChEBI" id="CHEBI:15377"/>
        <dbReference type="ChEBI" id="CHEBI:16004"/>
        <dbReference type="ChEBI" id="CHEBI:57513"/>
        <dbReference type="ChEBI" id="CHEBI:58722"/>
        <dbReference type="EC" id="4.2.1.126"/>
    </reaction>
</comment>
<comment type="pathway">
    <text evidence="5">Amino-sugar metabolism; 1,6-anhydro-N-acetylmuramate degradation.</text>
</comment>
<dbReference type="InterPro" id="IPR005488">
    <property type="entry name" value="Etherase_MurQ"/>
</dbReference>
<dbReference type="CDD" id="cd05007">
    <property type="entry name" value="SIS_Etherase"/>
    <property type="match status" value="1"/>
</dbReference>
<protein>
    <recommendedName>
        <fullName evidence="9 12">N-acetylmuramic acid 6-phosphate etherase</fullName>
        <shortName evidence="12">MurNAc-6-P etherase</shortName>
        <ecNumber evidence="8 12">4.2.1.126</ecNumber>
    </recommendedName>
    <alternativeName>
        <fullName evidence="11 12">N-acetylmuramic acid 6-phosphate hydrolase</fullName>
    </alternativeName>
    <alternativeName>
        <fullName evidence="10 12">N-acetylmuramic acid 6-phosphate lyase</fullName>
    </alternativeName>
</protein>
<evidence type="ECO:0000256" key="3">
    <source>
        <dbReference type="ARBA" id="ARBA00023277"/>
    </source>
</evidence>